<comment type="caution">
    <text evidence="4">The sequence shown here is derived from an EMBL/GenBank/DDBJ whole genome shotgun (WGS) entry which is preliminary data.</text>
</comment>
<dbReference type="InterPro" id="IPR050246">
    <property type="entry name" value="Class_II_FBP_aldolase"/>
</dbReference>
<proteinExistence type="predicted"/>
<evidence type="ECO:0000256" key="3">
    <source>
        <dbReference type="PIRSR" id="PIRSR001359-3"/>
    </source>
</evidence>
<organism evidence="4">
    <name type="scientific">candidate division CPR3 bacterium</name>
    <dbReference type="NCBI Taxonomy" id="2268181"/>
    <lineage>
        <taxon>Bacteria</taxon>
        <taxon>Bacteria division CPR3</taxon>
    </lineage>
</organism>
<feature type="binding site" evidence="3">
    <location>
        <position position="80"/>
    </location>
    <ligand>
        <name>Zn(2+)</name>
        <dbReference type="ChEBI" id="CHEBI:29105"/>
        <label>1</label>
        <note>catalytic</note>
    </ligand>
</feature>
<feature type="binding site" evidence="2">
    <location>
        <begin position="206"/>
        <end position="208"/>
    </location>
    <ligand>
        <name>dihydroxyacetone phosphate</name>
        <dbReference type="ChEBI" id="CHEBI:57642"/>
    </ligand>
</feature>
<dbReference type="PANTHER" id="PTHR30304">
    <property type="entry name" value="D-TAGATOSE-1,6-BISPHOSPHATE ALDOLASE"/>
    <property type="match status" value="1"/>
</dbReference>
<sequence length="299" mass="33709">MNLKEAFKKAERKGVAIGHFNVSNLETFESVVKAGKKTKKPVIIGVSEGAIKHAGIDFFIWAKEHFKQKYKADFFLHLDHGRNMDLIKKAIDSGFDSVMIDASHEKFNRNIYLTKIITKWAHKKGVLVEAELGTIGGAEENIRSRKIIFTDPLQAVEFIRKTRCDSLAVAIGTSHGPNKFLKKSHLNFEVLKKVKMIAGVPLVLHGASNIDHKLIHSLIKQGMKIDDFVGVDGGDIKKAIKFGIRKINTDTDLNLVAINEILKNIKSKNPNLKLYKILEKSMEEVEREVIEKIKLFSKK</sequence>
<accession>A0A7C4R2B9</accession>
<dbReference type="GO" id="GO:0005975">
    <property type="term" value="P:carbohydrate metabolic process"/>
    <property type="evidence" value="ECO:0007669"/>
    <property type="project" value="InterPro"/>
</dbReference>
<feature type="binding site" evidence="3">
    <location>
        <position position="101"/>
    </location>
    <ligand>
        <name>Zn(2+)</name>
        <dbReference type="ChEBI" id="CHEBI:29105"/>
        <label>2</label>
    </ligand>
</feature>
<reference evidence="4" key="1">
    <citation type="journal article" date="2020" name="mSystems">
        <title>Genome- and Community-Level Interaction Insights into Carbon Utilization and Element Cycling Functions of Hydrothermarchaeota in Hydrothermal Sediment.</title>
        <authorList>
            <person name="Zhou Z."/>
            <person name="Liu Y."/>
            <person name="Xu W."/>
            <person name="Pan J."/>
            <person name="Luo Z.H."/>
            <person name="Li M."/>
        </authorList>
    </citation>
    <scope>NUCLEOTIDE SEQUENCE [LARGE SCALE GENOMIC DNA]</scope>
    <source>
        <strain evidence="4">SpSt-579</strain>
    </source>
</reference>
<feature type="binding site" evidence="3">
    <location>
        <position position="175"/>
    </location>
    <ligand>
        <name>Zn(2+)</name>
        <dbReference type="ChEBI" id="CHEBI:29105"/>
        <label>1</label>
        <note>catalytic</note>
    </ligand>
</feature>
<dbReference type="PIRSF" id="PIRSF001359">
    <property type="entry name" value="F_bP_aldolase_II"/>
    <property type="match status" value="1"/>
</dbReference>
<gene>
    <name evidence="4" type="ORF">ENT43_01645</name>
</gene>
<feature type="binding site" evidence="2">
    <location>
        <position position="176"/>
    </location>
    <ligand>
        <name>dihydroxyacetone phosphate</name>
        <dbReference type="ChEBI" id="CHEBI:57642"/>
    </ligand>
</feature>
<dbReference type="CDD" id="cd00947">
    <property type="entry name" value="TBP_aldolase_IIB"/>
    <property type="match status" value="1"/>
</dbReference>
<evidence type="ECO:0000256" key="1">
    <source>
        <dbReference type="PIRSR" id="PIRSR001359-1"/>
    </source>
</evidence>
<comment type="cofactor">
    <cofactor evidence="3">
        <name>Zn(2+)</name>
        <dbReference type="ChEBI" id="CHEBI:29105"/>
    </cofactor>
    <text evidence="3">Binds 2 Zn(2+) ions per subunit. One is catalytic and the other provides a structural contribution.</text>
</comment>
<keyword evidence="3" id="KW-0479">Metal-binding</keyword>
<protein>
    <submittedName>
        <fullName evidence="4">Ketose-bisphosphate aldolase</fullName>
    </submittedName>
</protein>
<dbReference type="InterPro" id="IPR000771">
    <property type="entry name" value="FBA_II"/>
</dbReference>
<dbReference type="InterPro" id="IPR013785">
    <property type="entry name" value="Aldolase_TIM"/>
</dbReference>
<dbReference type="PROSITE" id="PS00806">
    <property type="entry name" value="ALDOLASE_CLASS_II_2"/>
    <property type="match status" value="1"/>
</dbReference>
<dbReference type="AlphaFoldDB" id="A0A7C4R2B9"/>
<evidence type="ECO:0000313" key="4">
    <source>
        <dbReference type="EMBL" id="HGT70942.1"/>
    </source>
</evidence>
<dbReference type="Gene3D" id="3.20.20.70">
    <property type="entry name" value="Aldolase class I"/>
    <property type="match status" value="1"/>
</dbReference>
<dbReference type="GO" id="GO:0008270">
    <property type="term" value="F:zinc ion binding"/>
    <property type="evidence" value="ECO:0007669"/>
    <property type="project" value="InterPro"/>
</dbReference>
<dbReference type="NCBIfam" id="TIGR00167">
    <property type="entry name" value="cbbA"/>
    <property type="match status" value="1"/>
</dbReference>
<feature type="binding site" evidence="3">
    <location>
        <position position="131"/>
    </location>
    <ligand>
        <name>Zn(2+)</name>
        <dbReference type="ChEBI" id="CHEBI:29105"/>
        <label>2</label>
    </ligand>
</feature>
<dbReference type="Pfam" id="PF01116">
    <property type="entry name" value="F_bP_aldolase"/>
    <property type="match status" value="1"/>
</dbReference>
<keyword evidence="3" id="KW-0862">Zinc</keyword>
<feature type="active site" description="Proton donor" evidence="1">
    <location>
        <position position="79"/>
    </location>
</feature>
<dbReference type="SUPFAM" id="SSF51569">
    <property type="entry name" value="Aldolase"/>
    <property type="match status" value="1"/>
</dbReference>
<evidence type="ECO:0000256" key="2">
    <source>
        <dbReference type="PIRSR" id="PIRSR001359-2"/>
    </source>
</evidence>
<dbReference type="EMBL" id="DSYQ01000006">
    <property type="protein sequence ID" value="HGT70942.1"/>
    <property type="molecule type" value="Genomic_DNA"/>
</dbReference>
<feature type="binding site" evidence="2">
    <location>
        <begin position="248"/>
        <end position="251"/>
    </location>
    <ligand>
        <name>dihydroxyacetone phosphate</name>
        <dbReference type="ChEBI" id="CHEBI:57642"/>
    </ligand>
</feature>
<dbReference type="PANTHER" id="PTHR30304:SF0">
    <property type="entry name" value="D-TAGATOSE-1,6-BISPHOSPHATE ALDOLASE SUBUNIT GATY-RELATED"/>
    <property type="match status" value="1"/>
</dbReference>
<name>A0A7C4R2B9_UNCC3</name>
<feature type="binding site" evidence="3">
    <location>
        <position position="205"/>
    </location>
    <ligand>
        <name>Zn(2+)</name>
        <dbReference type="ChEBI" id="CHEBI:29105"/>
        <label>1</label>
        <note>catalytic</note>
    </ligand>
</feature>
<dbReference type="GO" id="GO:0016832">
    <property type="term" value="F:aldehyde-lyase activity"/>
    <property type="evidence" value="ECO:0007669"/>
    <property type="project" value="InterPro"/>
</dbReference>